<dbReference type="AlphaFoldDB" id="A0A517NNM7"/>
<accession>A0A517NNM7</accession>
<keyword evidence="4 7" id="KW-0812">Transmembrane</keyword>
<dbReference type="EMBL" id="CP036526">
    <property type="protein sequence ID" value="QDT08728.1"/>
    <property type="molecule type" value="Genomic_DNA"/>
</dbReference>
<gene>
    <name evidence="9" type="ORF">K239x_06700</name>
</gene>
<keyword evidence="7" id="KW-0653">Protein transport</keyword>
<dbReference type="PANTHER" id="PTHR30558:SF3">
    <property type="entry name" value="BIOPOLYMER TRANSPORT PROTEIN EXBD-RELATED"/>
    <property type="match status" value="1"/>
</dbReference>
<keyword evidence="5 8" id="KW-1133">Transmembrane helix</keyword>
<evidence type="ECO:0000256" key="7">
    <source>
        <dbReference type="RuleBase" id="RU003879"/>
    </source>
</evidence>
<protein>
    <submittedName>
        <fullName evidence="9">Biopolymer transport protein ExbD/TolR</fullName>
    </submittedName>
</protein>
<comment type="subcellular location">
    <subcellularLocation>
        <location evidence="1">Cell membrane</location>
        <topology evidence="1">Single-pass membrane protein</topology>
    </subcellularLocation>
    <subcellularLocation>
        <location evidence="7">Cell membrane</location>
        <topology evidence="7">Single-pass type II membrane protein</topology>
    </subcellularLocation>
</comment>
<evidence type="ECO:0000256" key="2">
    <source>
        <dbReference type="ARBA" id="ARBA00005811"/>
    </source>
</evidence>
<dbReference type="Pfam" id="PF02472">
    <property type="entry name" value="ExbD"/>
    <property type="match status" value="1"/>
</dbReference>
<keyword evidence="7" id="KW-0813">Transport</keyword>
<dbReference type="OrthoDB" id="9793581at2"/>
<dbReference type="InterPro" id="IPR003400">
    <property type="entry name" value="ExbD"/>
</dbReference>
<evidence type="ECO:0000313" key="10">
    <source>
        <dbReference type="Proteomes" id="UP000319817"/>
    </source>
</evidence>
<keyword evidence="10" id="KW-1185">Reference proteome</keyword>
<keyword evidence="3" id="KW-1003">Cell membrane</keyword>
<evidence type="ECO:0000256" key="6">
    <source>
        <dbReference type="ARBA" id="ARBA00023136"/>
    </source>
</evidence>
<keyword evidence="6 8" id="KW-0472">Membrane</keyword>
<dbReference type="GO" id="GO:0015031">
    <property type="term" value="P:protein transport"/>
    <property type="evidence" value="ECO:0007669"/>
    <property type="project" value="UniProtKB-KW"/>
</dbReference>
<dbReference type="GO" id="GO:0005886">
    <property type="term" value="C:plasma membrane"/>
    <property type="evidence" value="ECO:0007669"/>
    <property type="project" value="UniProtKB-SubCell"/>
</dbReference>
<name>A0A517NNM7_9BACT</name>
<proteinExistence type="inferred from homology"/>
<evidence type="ECO:0000313" key="9">
    <source>
        <dbReference type="EMBL" id="QDT08728.1"/>
    </source>
</evidence>
<feature type="transmembrane region" description="Helical" evidence="8">
    <location>
        <begin position="23"/>
        <end position="40"/>
    </location>
</feature>
<evidence type="ECO:0000256" key="4">
    <source>
        <dbReference type="ARBA" id="ARBA00022692"/>
    </source>
</evidence>
<organism evidence="9 10">
    <name type="scientific">Stieleria marina</name>
    <dbReference type="NCBI Taxonomy" id="1930275"/>
    <lineage>
        <taxon>Bacteria</taxon>
        <taxon>Pseudomonadati</taxon>
        <taxon>Planctomycetota</taxon>
        <taxon>Planctomycetia</taxon>
        <taxon>Pirellulales</taxon>
        <taxon>Pirellulaceae</taxon>
        <taxon>Stieleria</taxon>
    </lineage>
</organism>
<reference evidence="9 10" key="1">
    <citation type="submission" date="2019-02" db="EMBL/GenBank/DDBJ databases">
        <title>Deep-cultivation of Planctomycetes and their phenomic and genomic characterization uncovers novel biology.</title>
        <authorList>
            <person name="Wiegand S."/>
            <person name="Jogler M."/>
            <person name="Boedeker C."/>
            <person name="Pinto D."/>
            <person name="Vollmers J."/>
            <person name="Rivas-Marin E."/>
            <person name="Kohn T."/>
            <person name="Peeters S.H."/>
            <person name="Heuer A."/>
            <person name="Rast P."/>
            <person name="Oberbeckmann S."/>
            <person name="Bunk B."/>
            <person name="Jeske O."/>
            <person name="Meyerdierks A."/>
            <person name="Storesund J.E."/>
            <person name="Kallscheuer N."/>
            <person name="Luecker S."/>
            <person name="Lage O.M."/>
            <person name="Pohl T."/>
            <person name="Merkel B.J."/>
            <person name="Hornburger P."/>
            <person name="Mueller R.-W."/>
            <person name="Bruemmer F."/>
            <person name="Labrenz M."/>
            <person name="Spormann A.M."/>
            <person name="Op den Camp H."/>
            <person name="Overmann J."/>
            <person name="Amann R."/>
            <person name="Jetten M.S.M."/>
            <person name="Mascher T."/>
            <person name="Medema M.H."/>
            <person name="Devos D.P."/>
            <person name="Kaster A.-K."/>
            <person name="Ovreas L."/>
            <person name="Rohde M."/>
            <person name="Galperin M.Y."/>
            <person name="Jogler C."/>
        </authorList>
    </citation>
    <scope>NUCLEOTIDE SEQUENCE [LARGE SCALE GENOMIC DNA]</scope>
    <source>
        <strain evidence="9 10">K23_9</strain>
    </source>
</reference>
<dbReference type="Proteomes" id="UP000319817">
    <property type="component" value="Chromosome"/>
</dbReference>
<evidence type="ECO:0000256" key="5">
    <source>
        <dbReference type="ARBA" id="ARBA00022989"/>
    </source>
</evidence>
<dbReference type="PANTHER" id="PTHR30558">
    <property type="entry name" value="EXBD MEMBRANE COMPONENT OF PMF-DRIVEN MACROMOLECULE IMPORT SYSTEM"/>
    <property type="match status" value="1"/>
</dbReference>
<evidence type="ECO:0000256" key="8">
    <source>
        <dbReference type="SAM" id="Phobius"/>
    </source>
</evidence>
<evidence type="ECO:0000256" key="3">
    <source>
        <dbReference type="ARBA" id="ARBA00022475"/>
    </source>
</evidence>
<sequence>MDDDDDDDYVMPKKMAEEGEMDITPMIDVVFLLLIFFVVCSTMDPVKIGEIPDAQNGLPVSAKESAVIFVKSAGGDKVNVIRGDGREFSTDEATQETEIIEYITAELEKSIGDNKNQVMIMGDASVKVLEITRIQKVIGDAFEDIDRTYIGVKED</sequence>
<dbReference type="GO" id="GO:0022857">
    <property type="term" value="F:transmembrane transporter activity"/>
    <property type="evidence" value="ECO:0007669"/>
    <property type="project" value="InterPro"/>
</dbReference>
<evidence type="ECO:0000256" key="1">
    <source>
        <dbReference type="ARBA" id="ARBA00004162"/>
    </source>
</evidence>
<dbReference type="RefSeq" id="WP_145416221.1">
    <property type="nucleotide sequence ID" value="NZ_CP036526.1"/>
</dbReference>
<comment type="similarity">
    <text evidence="2 7">Belongs to the ExbD/TolR family.</text>
</comment>